<name>A0A8S1FBW2_9PELO</name>
<dbReference type="SUPFAM" id="SSF54919">
    <property type="entry name" value="Nucleoside diphosphate kinase, NDK"/>
    <property type="match status" value="1"/>
</dbReference>
<protein>
    <submittedName>
        <fullName evidence="1">Uncharacterized protein</fullName>
    </submittedName>
</protein>
<evidence type="ECO:0000313" key="1">
    <source>
        <dbReference type="EMBL" id="CAB3409160.1"/>
    </source>
</evidence>
<comment type="caution">
    <text evidence="1">The sequence shown here is derived from an EMBL/GenBank/DDBJ whole genome shotgun (WGS) entry which is preliminary data.</text>
</comment>
<dbReference type="CDD" id="cd22958">
    <property type="entry name" value="DD_DPY30_SDC1-like"/>
    <property type="match status" value="1"/>
</dbReference>
<proteinExistence type="predicted"/>
<dbReference type="Proteomes" id="UP000494206">
    <property type="component" value="Unassembled WGS sequence"/>
</dbReference>
<dbReference type="InterPro" id="IPR007858">
    <property type="entry name" value="Dpy-30_motif"/>
</dbReference>
<dbReference type="InterPro" id="IPR036850">
    <property type="entry name" value="NDK-like_dom_sf"/>
</dbReference>
<dbReference type="AlphaFoldDB" id="A0A8S1FBW2"/>
<accession>A0A8S1FBW2</accession>
<dbReference type="OrthoDB" id="417678at2759"/>
<keyword evidence="2" id="KW-1185">Reference proteome</keyword>
<sequence>MTGNKRSSAGLDDLSKTTMYRSEVCSKILNNPNLIDKFVLIILPNYFYDYEAVQSDLISHKFGIIAKDVKNLKSKDIMAWKSAELESQDIWEFADKLADGPSMIFLCQRANAFEGIAEIASFHNEIAQRTNHADALYFSKNTLAAYQDIHFFFPKYANEKEVIEHAKNYLSSEVWPKLSEGLARVAVERPDNPIKWLANYLESIR</sequence>
<dbReference type="Pfam" id="PF05186">
    <property type="entry name" value="Dpy-30"/>
    <property type="match status" value="1"/>
</dbReference>
<reference evidence="1 2" key="1">
    <citation type="submission" date="2020-04" db="EMBL/GenBank/DDBJ databases">
        <authorList>
            <person name="Laetsch R D."/>
            <person name="Stevens L."/>
            <person name="Kumar S."/>
            <person name="Blaxter L. M."/>
        </authorList>
    </citation>
    <scope>NUCLEOTIDE SEQUENCE [LARGE SCALE GENOMIC DNA]</scope>
</reference>
<organism evidence="1 2">
    <name type="scientific">Caenorhabditis bovis</name>
    <dbReference type="NCBI Taxonomy" id="2654633"/>
    <lineage>
        <taxon>Eukaryota</taxon>
        <taxon>Metazoa</taxon>
        <taxon>Ecdysozoa</taxon>
        <taxon>Nematoda</taxon>
        <taxon>Chromadorea</taxon>
        <taxon>Rhabditida</taxon>
        <taxon>Rhabditina</taxon>
        <taxon>Rhabditomorpha</taxon>
        <taxon>Rhabditoidea</taxon>
        <taxon>Rhabditidae</taxon>
        <taxon>Peloderinae</taxon>
        <taxon>Caenorhabditis</taxon>
    </lineage>
</organism>
<dbReference type="EMBL" id="CADEPM010000008">
    <property type="protein sequence ID" value="CAB3409160.1"/>
    <property type="molecule type" value="Genomic_DNA"/>
</dbReference>
<dbReference type="Gene3D" id="1.20.890.10">
    <property type="entry name" value="cAMP-dependent protein kinase regulatory subunit, dimerization-anchoring domain"/>
    <property type="match status" value="1"/>
</dbReference>
<evidence type="ECO:0000313" key="2">
    <source>
        <dbReference type="Proteomes" id="UP000494206"/>
    </source>
</evidence>
<gene>
    <name evidence="1" type="ORF">CBOVIS_LOCUS10849</name>
</gene>